<accession>A0AAN9KDG5</accession>
<sequence length="93" mass="10335">MVLFKTDVGFSVVLKIQPTQNSMDVTVEGPLQHPSSALFFMFDKVFKSASYHSEDTHASFKSFLANDGAIHGNNNGNVHKEKLFFGAEKELLN</sequence>
<name>A0AAN9KDG5_CANGL</name>
<comment type="caution">
    <text evidence="1">The sequence shown here is derived from an EMBL/GenBank/DDBJ whole genome shotgun (WGS) entry which is preliminary data.</text>
</comment>
<reference evidence="1 2" key="1">
    <citation type="submission" date="2024-01" db="EMBL/GenBank/DDBJ databases">
        <title>The genomes of 5 underutilized Papilionoideae crops provide insights into root nodulation and disease resistanc.</title>
        <authorList>
            <person name="Jiang F."/>
        </authorList>
    </citation>
    <scope>NUCLEOTIDE SEQUENCE [LARGE SCALE GENOMIC DNA]</scope>
    <source>
        <strain evidence="1">LVBAO_FW01</strain>
        <tissue evidence="1">Leaves</tissue>
    </source>
</reference>
<dbReference type="Proteomes" id="UP001367508">
    <property type="component" value="Unassembled WGS sequence"/>
</dbReference>
<keyword evidence="2" id="KW-1185">Reference proteome</keyword>
<organism evidence="1 2">
    <name type="scientific">Canavalia gladiata</name>
    <name type="common">Sword bean</name>
    <name type="synonym">Dolichos gladiatus</name>
    <dbReference type="NCBI Taxonomy" id="3824"/>
    <lineage>
        <taxon>Eukaryota</taxon>
        <taxon>Viridiplantae</taxon>
        <taxon>Streptophyta</taxon>
        <taxon>Embryophyta</taxon>
        <taxon>Tracheophyta</taxon>
        <taxon>Spermatophyta</taxon>
        <taxon>Magnoliopsida</taxon>
        <taxon>eudicotyledons</taxon>
        <taxon>Gunneridae</taxon>
        <taxon>Pentapetalae</taxon>
        <taxon>rosids</taxon>
        <taxon>fabids</taxon>
        <taxon>Fabales</taxon>
        <taxon>Fabaceae</taxon>
        <taxon>Papilionoideae</taxon>
        <taxon>50 kb inversion clade</taxon>
        <taxon>NPAAA clade</taxon>
        <taxon>indigoferoid/millettioid clade</taxon>
        <taxon>Phaseoleae</taxon>
        <taxon>Canavalia</taxon>
    </lineage>
</organism>
<protein>
    <submittedName>
        <fullName evidence="1">Uncharacterized protein</fullName>
    </submittedName>
</protein>
<evidence type="ECO:0000313" key="2">
    <source>
        <dbReference type="Proteomes" id="UP001367508"/>
    </source>
</evidence>
<proteinExistence type="predicted"/>
<evidence type="ECO:0000313" key="1">
    <source>
        <dbReference type="EMBL" id="KAK7314441.1"/>
    </source>
</evidence>
<gene>
    <name evidence="1" type="ORF">VNO77_32965</name>
</gene>
<dbReference type="AlphaFoldDB" id="A0AAN9KDG5"/>
<dbReference type="EMBL" id="JAYMYQ010000008">
    <property type="protein sequence ID" value="KAK7314441.1"/>
    <property type="molecule type" value="Genomic_DNA"/>
</dbReference>